<sequence>MPLLESKLFWQACYLSNSSSARGCHRNERPFVIAHSGRI</sequence>
<dbReference type="EMBL" id="MJBS01000076">
    <property type="protein sequence ID" value="OHE95919.1"/>
    <property type="molecule type" value="Genomic_DNA"/>
</dbReference>
<dbReference type="RefSeq" id="XP_022473080.1">
    <property type="nucleotide sequence ID" value="XM_022620401.1"/>
</dbReference>
<evidence type="ECO:0000313" key="1">
    <source>
        <dbReference type="EMBL" id="OHE95919.1"/>
    </source>
</evidence>
<reference evidence="1 2" key="1">
    <citation type="submission" date="2016-09" db="EMBL/GenBank/DDBJ databases">
        <authorList>
            <person name="Capua I."/>
            <person name="De Benedictis P."/>
            <person name="Joannis T."/>
            <person name="Lombin L.H."/>
            <person name="Cattoli G."/>
        </authorList>
    </citation>
    <scope>NUCLEOTIDE SEQUENCE [LARGE SCALE GENOMIC DNA]</scope>
    <source>
        <strain evidence="1 2">IMI 309357</strain>
    </source>
</reference>
<gene>
    <name evidence="1" type="ORF">CORC01_08771</name>
</gene>
<dbReference type="Proteomes" id="UP000176998">
    <property type="component" value="Unassembled WGS sequence"/>
</dbReference>
<keyword evidence="2" id="KW-1185">Reference proteome</keyword>
<dbReference type="AlphaFoldDB" id="A0A1G4B3B4"/>
<evidence type="ECO:0000313" key="2">
    <source>
        <dbReference type="Proteomes" id="UP000176998"/>
    </source>
</evidence>
<comment type="caution">
    <text evidence="1">The sequence shown here is derived from an EMBL/GenBank/DDBJ whole genome shotgun (WGS) entry which is preliminary data.</text>
</comment>
<name>A0A1G4B3B4_9PEZI</name>
<organism evidence="1 2">
    <name type="scientific">Colletotrichum orchidophilum</name>
    <dbReference type="NCBI Taxonomy" id="1209926"/>
    <lineage>
        <taxon>Eukaryota</taxon>
        <taxon>Fungi</taxon>
        <taxon>Dikarya</taxon>
        <taxon>Ascomycota</taxon>
        <taxon>Pezizomycotina</taxon>
        <taxon>Sordariomycetes</taxon>
        <taxon>Hypocreomycetidae</taxon>
        <taxon>Glomerellales</taxon>
        <taxon>Glomerellaceae</taxon>
        <taxon>Colletotrichum</taxon>
    </lineage>
</organism>
<accession>A0A1G4B3B4</accession>
<protein>
    <submittedName>
        <fullName evidence="1">Uncharacterized protein</fullName>
    </submittedName>
</protein>
<proteinExistence type="predicted"/>
<dbReference type="GeneID" id="34561911"/>